<dbReference type="RefSeq" id="WP_381614020.1">
    <property type="nucleotide sequence ID" value="NZ_JBHTEB010000001.1"/>
</dbReference>
<keyword evidence="2" id="KW-1185">Reference proteome</keyword>
<comment type="caution">
    <text evidence="1">The sequence shown here is derived from an EMBL/GenBank/DDBJ whole genome shotgun (WGS) entry which is preliminary data.</text>
</comment>
<gene>
    <name evidence="1" type="ORF">ACFQZ6_27595</name>
</gene>
<accession>A0ABW2WFE2</accession>
<dbReference type="Proteomes" id="UP001597023">
    <property type="component" value="Unassembled WGS sequence"/>
</dbReference>
<protein>
    <submittedName>
        <fullName evidence="1">Uncharacterized protein</fullName>
    </submittedName>
</protein>
<evidence type="ECO:0000313" key="2">
    <source>
        <dbReference type="Proteomes" id="UP001597023"/>
    </source>
</evidence>
<dbReference type="EMBL" id="JBHTEB010000001">
    <property type="protein sequence ID" value="MFD0317911.1"/>
    <property type="molecule type" value="Genomic_DNA"/>
</dbReference>
<proteinExistence type="predicted"/>
<evidence type="ECO:0000313" key="1">
    <source>
        <dbReference type="EMBL" id="MFD0317911.1"/>
    </source>
</evidence>
<sequence>MKWSPRRASWTARPVWRRMVSWRNCAGVTSASFTPGRASGMISLIVRASERGTPV</sequence>
<organism evidence="1 2">
    <name type="scientific">Streptomyces flavalbus</name>
    <dbReference type="NCBI Taxonomy" id="2665155"/>
    <lineage>
        <taxon>Bacteria</taxon>
        <taxon>Bacillati</taxon>
        <taxon>Actinomycetota</taxon>
        <taxon>Actinomycetes</taxon>
        <taxon>Kitasatosporales</taxon>
        <taxon>Streptomycetaceae</taxon>
        <taxon>Streptomyces</taxon>
    </lineage>
</organism>
<reference evidence="2" key="1">
    <citation type="journal article" date="2019" name="Int. J. Syst. Evol. Microbiol.">
        <title>The Global Catalogue of Microorganisms (GCM) 10K type strain sequencing project: providing services to taxonomists for standard genome sequencing and annotation.</title>
        <authorList>
            <consortium name="The Broad Institute Genomics Platform"/>
            <consortium name="The Broad Institute Genome Sequencing Center for Infectious Disease"/>
            <person name="Wu L."/>
            <person name="Ma J."/>
        </authorList>
    </citation>
    <scope>NUCLEOTIDE SEQUENCE [LARGE SCALE GENOMIC DNA]</scope>
    <source>
        <strain evidence="2">CGMCC 4.7400</strain>
    </source>
</reference>
<name>A0ABW2WFE2_9ACTN</name>